<evidence type="ECO:0000256" key="1">
    <source>
        <dbReference type="SAM" id="SignalP"/>
    </source>
</evidence>
<accession>A0ABR1E5J1</accession>
<dbReference type="InterPro" id="IPR036388">
    <property type="entry name" value="WH-like_DNA-bd_sf"/>
</dbReference>
<evidence type="ECO:0000259" key="2">
    <source>
        <dbReference type="Pfam" id="PF17906"/>
    </source>
</evidence>
<comment type="caution">
    <text evidence="3">The sequence shown here is derived from an EMBL/GenBank/DDBJ whole genome shotgun (WGS) entry which is preliminary data.</text>
</comment>
<proteinExistence type="predicted"/>
<feature type="domain" description="Mos1 transposase HTH" evidence="2">
    <location>
        <begin position="113"/>
        <end position="161"/>
    </location>
</feature>
<dbReference type="InterPro" id="IPR036397">
    <property type="entry name" value="RNaseH_sf"/>
</dbReference>
<organism evidence="3 4">
    <name type="scientific">Necator americanus</name>
    <name type="common">Human hookworm</name>
    <dbReference type="NCBI Taxonomy" id="51031"/>
    <lineage>
        <taxon>Eukaryota</taxon>
        <taxon>Metazoa</taxon>
        <taxon>Ecdysozoa</taxon>
        <taxon>Nematoda</taxon>
        <taxon>Chromadorea</taxon>
        <taxon>Rhabditida</taxon>
        <taxon>Rhabditina</taxon>
        <taxon>Rhabditomorpha</taxon>
        <taxon>Strongyloidea</taxon>
        <taxon>Ancylostomatidae</taxon>
        <taxon>Bunostominae</taxon>
        <taxon>Necator</taxon>
    </lineage>
</organism>
<dbReference type="EMBL" id="JAVFWL010000005">
    <property type="protein sequence ID" value="KAK6757957.1"/>
    <property type="molecule type" value="Genomic_DNA"/>
</dbReference>
<dbReference type="PROSITE" id="PS51257">
    <property type="entry name" value="PROKAR_LIPOPROTEIN"/>
    <property type="match status" value="1"/>
</dbReference>
<keyword evidence="1" id="KW-0732">Signal</keyword>
<dbReference type="Proteomes" id="UP001303046">
    <property type="component" value="Unassembled WGS sequence"/>
</dbReference>
<dbReference type="InterPro" id="IPR001888">
    <property type="entry name" value="Transposase_1"/>
</dbReference>
<evidence type="ECO:0000313" key="3">
    <source>
        <dbReference type="EMBL" id="KAK6757957.1"/>
    </source>
</evidence>
<dbReference type="InterPro" id="IPR052709">
    <property type="entry name" value="Transposase-MT_Hybrid"/>
</dbReference>
<dbReference type="PANTHER" id="PTHR46060">
    <property type="entry name" value="MARINER MOS1 TRANSPOSASE-LIKE PROTEIN"/>
    <property type="match status" value="1"/>
</dbReference>
<evidence type="ECO:0000313" key="4">
    <source>
        <dbReference type="Proteomes" id="UP001303046"/>
    </source>
</evidence>
<protein>
    <recommendedName>
        <fullName evidence="2">Mos1 transposase HTH domain-containing protein</fullName>
    </recommendedName>
</protein>
<reference evidence="3 4" key="1">
    <citation type="submission" date="2023-08" db="EMBL/GenBank/DDBJ databases">
        <title>A Necator americanus chromosomal reference genome.</title>
        <authorList>
            <person name="Ilik V."/>
            <person name="Petrzelkova K.J."/>
            <person name="Pardy F."/>
            <person name="Fuh T."/>
            <person name="Niatou-Singa F.S."/>
            <person name="Gouil Q."/>
            <person name="Baker L."/>
            <person name="Ritchie M.E."/>
            <person name="Jex A.R."/>
            <person name="Gazzola D."/>
            <person name="Li H."/>
            <person name="Toshio Fujiwara R."/>
            <person name="Zhan B."/>
            <person name="Aroian R.V."/>
            <person name="Pafco B."/>
            <person name="Schwarz E.M."/>
        </authorList>
    </citation>
    <scope>NUCLEOTIDE SEQUENCE [LARGE SCALE GENOMIC DNA]</scope>
    <source>
        <strain evidence="3 4">Aroian</strain>
        <tissue evidence="3">Whole animal</tissue>
    </source>
</reference>
<dbReference type="Pfam" id="PF01359">
    <property type="entry name" value="Transposase_1"/>
    <property type="match status" value="1"/>
</dbReference>
<dbReference type="Gene3D" id="1.10.10.10">
    <property type="entry name" value="Winged helix-like DNA-binding domain superfamily/Winged helix DNA-binding domain"/>
    <property type="match status" value="1"/>
</dbReference>
<dbReference type="PANTHER" id="PTHR46060:SF2">
    <property type="entry name" value="HISTONE-LYSINE N-METHYLTRANSFERASE SETMAR"/>
    <property type="match status" value="1"/>
</dbReference>
<dbReference type="Pfam" id="PF17906">
    <property type="entry name" value="HTH_48"/>
    <property type="match status" value="1"/>
</dbReference>
<dbReference type="Gene3D" id="1.10.10.1450">
    <property type="match status" value="1"/>
</dbReference>
<keyword evidence="4" id="KW-1185">Reference proteome</keyword>
<dbReference type="InterPro" id="IPR041426">
    <property type="entry name" value="Mos1_HTH"/>
</dbReference>
<name>A0ABR1E5J1_NECAM</name>
<dbReference type="Gene3D" id="3.30.420.10">
    <property type="entry name" value="Ribonuclease H-like superfamily/Ribonuclease H"/>
    <property type="match status" value="1"/>
</dbReference>
<gene>
    <name evidence="3" type="primary">Necator_chrV.g20443</name>
    <name evidence="3" type="ORF">RB195_015650</name>
</gene>
<feature type="signal peptide" evidence="1">
    <location>
        <begin position="1"/>
        <end position="21"/>
    </location>
</feature>
<feature type="chain" id="PRO_5046109787" description="Mos1 transposase HTH domain-containing protein" evidence="1">
    <location>
        <begin position="22"/>
        <end position="300"/>
    </location>
</feature>
<sequence>MQSRLLLLLFALLALACFVEAQWGPYGGYGGYGGGPWGGYRPYYRPPPYYGGYGPDFDLEEQPGCGRRSSLDNEDLERAVEANPETNTLTEDLGVHRATVVRHLAEIGKTSNRDFRQIYFYEFKVGRTAAQTARNINEVWGQGSVNGCTVQRWFQKFRAGNTSLEDEQHGSRPPILNNDLLKATVEADPRKTTRDMAKELNVDHTTVVRHLEQIVMTKKLDKWVPHELTESQKNRRFEISSAHLLRNENDPFLERIVTCDEKWILYDNRRRSAQWLDQKEARRHHPKPKTHQKKIMVTVW</sequence>